<dbReference type="Proteomes" id="UP001218034">
    <property type="component" value="Chromosome"/>
</dbReference>
<name>A0ABY8CJ05_9ARCH</name>
<gene>
    <name evidence="1" type="ORF">SVXNc_0642</name>
</gene>
<keyword evidence="2" id="KW-1185">Reference proteome</keyword>
<sequence length="216" mass="25034">MERLDKHFLMDRLETLELDEARFPERLDVIFSAEKGSEFRVEDYEVPEHVSSWLENAEKWDETPRRSAFIPNYFELDERVESELVAGMESELESPGLEGVKLAANAIQAQKEKPAVNFSAYLGLPVNRLEEEFNMTQVAGPYGADNMVETPVWLGVDDWYSDIGEENYVGVIIDDDTAYARHIMDNGLIMENEDREFDPRFWQSYQETIQGYTGWI</sequence>
<evidence type="ECO:0000313" key="1">
    <source>
        <dbReference type="EMBL" id="WEL19656.1"/>
    </source>
</evidence>
<dbReference type="GeneID" id="90590080"/>
<dbReference type="EMBL" id="CP104395">
    <property type="protein sequence ID" value="WEL19656.1"/>
    <property type="molecule type" value="Genomic_DNA"/>
</dbReference>
<accession>A0ABY8CJ05</accession>
<reference evidence="1 2" key="1">
    <citation type="submission" date="2022-09" db="EMBL/GenBank/DDBJ databases">
        <title>Xylan utilization by haloarchaea-nanohaloarchaea associations.</title>
        <authorList>
            <person name="Yakimov M."/>
        </authorList>
    </citation>
    <scope>NUCLEOTIDE SEQUENCE [LARGE SCALE GENOMIC DNA]</scope>
    <source>
        <strain evidence="1 2">SVXNc</strain>
    </source>
</reference>
<protein>
    <submittedName>
        <fullName evidence="1">Uncharacterized protein</fullName>
    </submittedName>
</protein>
<evidence type="ECO:0000313" key="2">
    <source>
        <dbReference type="Proteomes" id="UP001218034"/>
    </source>
</evidence>
<dbReference type="RefSeq" id="WP_347721492.1">
    <property type="nucleotide sequence ID" value="NZ_CP104395.1"/>
</dbReference>
<proteinExistence type="predicted"/>
<organism evidence="1 2">
    <name type="scientific">Candidatus Nanohalococcus occultus</name>
    <dbReference type="NCBI Taxonomy" id="2978047"/>
    <lineage>
        <taxon>Archaea</taxon>
        <taxon>Candidatus Nanohalarchaeota</taxon>
        <taxon>Candidatus Nanohalarchaeota incertae sedis</taxon>
        <taxon>Candidatus Nanohalococcus</taxon>
    </lineage>
</organism>